<dbReference type="SUPFAM" id="SSF51735">
    <property type="entry name" value="NAD(P)-binding Rossmann-fold domains"/>
    <property type="match status" value="1"/>
</dbReference>
<keyword evidence="7" id="KW-1185">Reference proteome</keyword>
<dbReference type="GO" id="GO:0016616">
    <property type="term" value="F:oxidoreductase activity, acting on the CH-OH group of donors, NAD or NADP as acceptor"/>
    <property type="evidence" value="ECO:0007669"/>
    <property type="project" value="InterPro"/>
</dbReference>
<dbReference type="PANTHER" id="PTHR43333:SF1">
    <property type="entry name" value="D-ISOMER SPECIFIC 2-HYDROXYACID DEHYDROGENASE NAD-BINDING DOMAIN-CONTAINING PROTEIN"/>
    <property type="match status" value="1"/>
</dbReference>
<dbReference type="InterPro" id="IPR054891">
    <property type="entry name" value="Dhydh_Halo"/>
</dbReference>
<feature type="domain" description="D-isomer specific 2-hydroxyacid dehydrogenase catalytic" evidence="4">
    <location>
        <begin position="42"/>
        <end position="313"/>
    </location>
</feature>
<dbReference type="Pfam" id="PF02826">
    <property type="entry name" value="2-Hacid_dh_C"/>
    <property type="match status" value="1"/>
</dbReference>
<dbReference type="GO" id="GO:0051287">
    <property type="term" value="F:NAD binding"/>
    <property type="evidence" value="ECO:0007669"/>
    <property type="project" value="InterPro"/>
</dbReference>
<protein>
    <submittedName>
        <fullName evidence="6">D-2-hydroxyacid dehydrogenase (NADP+)</fullName>
    </submittedName>
</protein>
<sequence length="314" mass="33476">MTFTLGVHESVEVVFSPESFPDVLDVPEESAVETRIVAHDDATALDDLDAIVTFAYDEAFLDADLEWIHSIQTGVDRFPFSDLEAAGVALTSSTGIHGDAVGDTVAGYMLSFARGLHVYRDAQVDGRWDRTPPAPPFSLAGERLCLVGLGVLGRGIAARAAGLGMDVVGVRRTPTPVANVDEVYGRDRLAEAIGGARFVALALPLTPESEGLIGPAELDAMREDAYLINVARGPVVDEEALIEAVSNGTIAGAALDVFETEPLPETSPLWDLQNVILTPHVAAAHREYAARVAAIVGESLRRRERGEELANRVV</sequence>
<dbReference type="AlphaFoldDB" id="A0A238VUH1"/>
<gene>
    <name evidence="6" type="ORF">SAMN06264855_1042</name>
</gene>
<reference evidence="6 7" key="1">
    <citation type="submission" date="2017-06" db="EMBL/GenBank/DDBJ databases">
        <authorList>
            <person name="Kim H.J."/>
            <person name="Triplett B.A."/>
        </authorList>
    </citation>
    <scope>NUCLEOTIDE SEQUENCE [LARGE SCALE GENOMIC DNA]</scope>
    <source>
        <strain evidence="6 7">DSM 8800</strain>
    </source>
</reference>
<dbReference type="NCBIfam" id="NF041369">
    <property type="entry name" value="Dhydh_Halo"/>
    <property type="match status" value="1"/>
</dbReference>
<dbReference type="InterPro" id="IPR006139">
    <property type="entry name" value="D-isomer_2_OHA_DH_cat_dom"/>
</dbReference>
<evidence type="ECO:0000256" key="1">
    <source>
        <dbReference type="ARBA" id="ARBA00023002"/>
    </source>
</evidence>
<evidence type="ECO:0000256" key="2">
    <source>
        <dbReference type="ARBA" id="ARBA00023027"/>
    </source>
</evidence>
<dbReference type="InterPro" id="IPR036291">
    <property type="entry name" value="NAD(P)-bd_dom_sf"/>
</dbReference>
<dbReference type="PANTHER" id="PTHR43333">
    <property type="entry name" value="2-HACID_DH_C DOMAIN-CONTAINING PROTEIN"/>
    <property type="match status" value="1"/>
</dbReference>
<proteinExistence type="inferred from homology"/>
<evidence type="ECO:0000313" key="6">
    <source>
        <dbReference type="EMBL" id="SNR37119.1"/>
    </source>
</evidence>
<keyword evidence="1 3" id="KW-0560">Oxidoreductase</keyword>
<accession>A0A238VUH1</accession>
<organism evidence="6 7">
    <name type="scientific">Halorubrum vacuolatum</name>
    <name type="common">Natronobacterium vacuolatum</name>
    <dbReference type="NCBI Taxonomy" id="63740"/>
    <lineage>
        <taxon>Archaea</taxon>
        <taxon>Methanobacteriati</taxon>
        <taxon>Methanobacteriota</taxon>
        <taxon>Stenosarchaea group</taxon>
        <taxon>Halobacteria</taxon>
        <taxon>Halobacteriales</taxon>
        <taxon>Haloferacaceae</taxon>
        <taxon>Halorubrum</taxon>
    </lineage>
</organism>
<evidence type="ECO:0000259" key="4">
    <source>
        <dbReference type="Pfam" id="PF00389"/>
    </source>
</evidence>
<dbReference type="InterPro" id="IPR006140">
    <property type="entry name" value="D-isomer_DH_NAD-bd"/>
</dbReference>
<dbReference type="CDD" id="cd05300">
    <property type="entry name" value="2-Hacid_dh_1"/>
    <property type="match status" value="1"/>
</dbReference>
<keyword evidence="2" id="KW-0520">NAD</keyword>
<comment type="similarity">
    <text evidence="3">Belongs to the D-isomer specific 2-hydroxyacid dehydrogenase family.</text>
</comment>
<dbReference type="SUPFAM" id="SSF52283">
    <property type="entry name" value="Formate/glycerate dehydrogenase catalytic domain-like"/>
    <property type="match status" value="1"/>
</dbReference>
<evidence type="ECO:0000256" key="3">
    <source>
        <dbReference type="RuleBase" id="RU003719"/>
    </source>
</evidence>
<evidence type="ECO:0000259" key="5">
    <source>
        <dbReference type="Pfam" id="PF02826"/>
    </source>
</evidence>
<name>A0A238VUH1_HALVU</name>
<dbReference type="OrthoDB" id="162251at2157"/>
<dbReference type="RefSeq" id="WP_089384060.1">
    <property type="nucleotide sequence ID" value="NZ_FZNQ01000004.1"/>
</dbReference>
<dbReference type="Pfam" id="PF00389">
    <property type="entry name" value="2-Hacid_dh"/>
    <property type="match status" value="1"/>
</dbReference>
<dbReference type="InterPro" id="IPR029753">
    <property type="entry name" value="D-isomer_DH_CS"/>
</dbReference>
<evidence type="ECO:0000313" key="7">
    <source>
        <dbReference type="Proteomes" id="UP000198397"/>
    </source>
</evidence>
<dbReference type="EMBL" id="FZNQ01000004">
    <property type="protein sequence ID" value="SNR37119.1"/>
    <property type="molecule type" value="Genomic_DNA"/>
</dbReference>
<feature type="domain" description="D-isomer specific 2-hydroxyacid dehydrogenase NAD-binding" evidence="5">
    <location>
        <begin position="107"/>
        <end position="282"/>
    </location>
</feature>
<dbReference type="PROSITE" id="PS00671">
    <property type="entry name" value="D_2_HYDROXYACID_DH_3"/>
    <property type="match status" value="1"/>
</dbReference>
<dbReference type="Gene3D" id="3.40.50.720">
    <property type="entry name" value="NAD(P)-binding Rossmann-like Domain"/>
    <property type="match status" value="2"/>
</dbReference>
<dbReference type="Proteomes" id="UP000198397">
    <property type="component" value="Unassembled WGS sequence"/>
</dbReference>